<dbReference type="EMBL" id="CAJVQC010039296">
    <property type="protein sequence ID" value="CAG8768165.1"/>
    <property type="molecule type" value="Genomic_DNA"/>
</dbReference>
<gene>
    <name evidence="1" type="ORF">RPERSI_LOCUS16065</name>
</gene>
<evidence type="ECO:0000313" key="2">
    <source>
        <dbReference type="Proteomes" id="UP000789920"/>
    </source>
</evidence>
<dbReference type="Proteomes" id="UP000789920">
    <property type="component" value="Unassembled WGS sequence"/>
</dbReference>
<organism evidence="1 2">
    <name type="scientific">Racocetra persica</name>
    <dbReference type="NCBI Taxonomy" id="160502"/>
    <lineage>
        <taxon>Eukaryota</taxon>
        <taxon>Fungi</taxon>
        <taxon>Fungi incertae sedis</taxon>
        <taxon>Mucoromycota</taxon>
        <taxon>Glomeromycotina</taxon>
        <taxon>Glomeromycetes</taxon>
        <taxon>Diversisporales</taxon>
        <taxon>Gigasporaceae</taxon>
        <taxon>Racocetra</taxon>
    </lineage>
</organism>
<keyword evidence="2" id="KW-1185">Reference proteome</keyword>
<sequence length="83" mass="9803">LSDRIDKLESNIDESHANLIATEIVKLCEKGITNEIKKYIKENLVYSAPELYKQIILEKLNGYELFTVDQAYYWWAYHAVTKY</sequence>
<proteinExistence type="predicted"/>
<evidence type="ECO:0000313" key="1">
    <source>
        <dbReference type="EMBL" id="CAG8768165.1"/>
    </source>
</evidence>
<name>A0ACA9QXD1_9GLOM</name>
<accession>A0ACA9QXD1</accession>
<comment type="caution">
    <text evidence="1">The sequence shown here is derived from an EMBL/GenBank/DDBJ whole genome shotgun (WGS) entry which is preliminary data.</text>
</comment>
<feature type="non-terminal residue" evidence="1">
    <location>
        <position position="1"/>
    </location>
</feature>
<protein>
    <submittedName>
        <fullName evidence="1">16773_t:CDS:1</fullName>
    </submittedName>
</protein>
<feature type="non-terminal residue" evidence="1">
    <location>
        <position position="83"/>
    </location>
</feature>
<reference evidence="1" key="1">
    <citation type="submission" date="2021-06" db="EMBL/GenBank/DDBJ databases">
        <authorList>
            <person name="Kallberg Y."/>
            <person name="Tangrot J."/>
            <person name="Rosling A."/>
        </authorList>
    </citation>
    <scope>NUCLEOTIDE SEQUENCE</scope>
    <source>
        <strain evidence="1">MA461A</strain>
    </source>
</reference>